<dbReference type="InterPro" id="IPR019452">
    <property type="entry name" value="VPS39/TGF_beta_rcpt-assoc_1"/>
</dbReference>
<keyword evidence="12" id="KW-1185">Reference proteome</keyword>
<reference evidence="11" key="2">
    <citation type="submission" date="2015-03" db="UniProtKB">
        <authorList>
            <consortium name="EnsemblPlants"/>
        </authorList>
    </citation>
    <scope>IDENTIFICATION</scope>
</reference>
<dbReference type="PANTHER" id="PTHR12894:SF43">
    <property type="entry name" value="VACUOLAR SORTING PROTEIN 3"/>
    <property type="match status" value="1"/>
</dbReference>
<dbReference type="InterPro" id="IPR019453">
    <property type="entry name" value="VPS39/TGFA1_Znf"/>
</dbReference>
<dbReference type="Gene3D" id="1.25.10.10">
    <property type="entry name" value="Leucine-rich Repeat Variant"/>
    <property type="match status" value="1"/>
</dbReference>
<proteinExistence type="inferred from homology"/>
<keyword evidence="3" id="KW-0333">Golgi apparatus</keyword>
<dbReference type="SMART" id="SM00220">
    <property type="entry name" value="S_TKc"/>
    <property type="match status" value="1"/>
</dbReference>
<dbReference type="Gene3D" id="1.10.510.10">
    <property type="entry name" value="Transferase(Phosphotransferase) domain 1"/>
    <property type="match status" value="1"/>
</dbReference>
<dbReference type="GO" id="GO:0032588">
    <property type="term" value="C:trans-Golgi network membrane"/>
    <property type="evidence" value="ECO:0007669"/>
    <property type="project" value="UniProtKB-ARBA"/>
</dbReference>
<keyword evidence="4" id="KW-0472">Membrane</keyword>
<evidence type="ECO:0000256" key="1">
    <source>
        <dbReference type="ARBA" id="ARBA00004198"/>
    </source>
</evidence>
<sequence>MAKSRSVVELTTRFDLGGVDKIRSLCLSPHSDSQTLVYLGTFSGSILLLSLDTSTNIVARLGTVSLSASPVESIFVLGQERGKVLALCNGYLFLVDSLLSTPAKRLGGVLKGINVVARRVRGRESSSSTDLLLLPSEVSAESSSSKKFLQMIGGGNRVSDVKGKDPRREGVHHRGRYVFAVAISERMLLIELHCDEEDGKGDSFVVLKEIVGIGGVKTMVWLDDYVVAGTDKGYSLISCVTGQSGVIFTLPDVSGPPLLKLLCKEWKVLLLVDNVGVVVDTNGHPVGGSLVFRWRPDSVGELSFYLVTVGDGKMEIHQKKSGACVQSVSFGPEACGPSVLAVDEAGDGNLLAVTTMSKVIFYRRVPYEEQIKDLLRKKRYREAISLVEELDSEGEISKEMLSFLHAQIGYLLLFDLRFEEAVNQFLKSESMEPSEVFPFIMRDPNRWSLQVPRNRYWGLHPPPAPLEDVVDNGLAAIQRAIFLRKAGMDTPVDEEFSSNPPSRADLLESAIKNMTRYLEVSREKELSHPVREGIDTLLMLLYRALNRVEDMENLASSVNNCVVEELESLLNESEHLRTLAFLYASKGMSAKALAIWRLFAKNYSSGLWQDSDDLVPYLHENELIRLSGKEAAAAEAARILEEPCDPELALQHLSWISDINPLFAIQVLTSDKRTEELLPEKVIQAIDPQKVEIIQRYLQWLIEDRDYNDPQLHTSYALSLAKSALECVEVQNGNQETDAGSREAHDCNVGSICLFESDVRERLQTFLQSSDLYDPEELLNLIEGSELWLEKAILYRRIGQETVVLQILALKLEDCAAAEQYCVEIGRPDAFMQLLDMYLDPQNGKEPMFKAAVRLLHNHGESLDPLQVLEKLSPDMPLKLASDTILRMLRARVHHHRQGQIVHNVSRALDVDSRLARLEERSRHVQINDESLCDSCFARLGTKLFAMYPDDTIVCYKCYRRLGESKSVTGRDFKRDVLIKPGWFERRLIPAKMSINMRTLTQALAKTAAVIEKTVQTTVQEVTGPKPLQDYELLYQIGSGGPGLAWKLYSAKARDSTRPQQYPTVCVWVLDKRALSEARARAGLSKAAEDSFLDLIRADAGKLVRLRHPGVVHVVQALDENKNAMAMVTEPLFASVANALGDVENVDNVPKDLKSMEMSLLEVKHGLLQMAETLNFLHNNAHLIHRAVSPENVLITSAGSWKFAGFGFAISEAQAGNLDNMQSFHYAEYDVEDSILPLQPSLNYTAPELVRSKTPSAGASSDIFSFGCLAYHLVARKPLFDCHNNVKMYMNTLNYLTNETFSSIPSDLVSDLQRMLSTNESFRPTALDFTGSNFFRSDTRLRALRFLDHMLERDNMQKSEFLKALSDMWKDFDSRVLRYKVLPPLCAELRNLVMQPVILPMVLTIAESQDKNDFELTTLPALVPVLSSATGDTLLLLVKRADLIINKTNTEHLASHILPLLLRAYNDNDVRIQEEVLKRSTSVAKQLDGQVVRQAILPRVHGLALKTTVAAVRVNALLCLAELVQALDKHAVTEILQTIQRCTAVDRSAPTLMCTLAVANAILKQYGVEFTAEHVLPLIIPLLTAQQLNVQQFAKYMLFVKDILRKIEEKRGVTVNDSGVPEVKPGSVADGIQFPTPTQKIEVVASAAKNSPAWDEDWTLPTKSSVSRDPAPANSQFNNSTVQSQPSNRTAVPTTCPPVDIEWPPRQPSNVTSSQSANDEARLNSGGTSSTPSFDELDPFANWPPRANSASIASGGFHNGTAATRPPPNNSGSSLSNNITGMKQFPTANNDFWAFGNASVSSQGGSGISAGNQDPMNSFGIQNQNQGMPSSFGSSSYSNQKPPADISSIFKSSKTEQAAMRLAPPPSTAVGRGRGRGRTGTSTSRSSGSKQQQTEQASLLDLL</sequence>
<feature type="compositionally biased region" description="Low complexity" evidence="8">
    <location>
        <begin position="1879"/>
        <end position="1889"/>
    </location>
</feature>
<dbReference type="InterPro" id="IPR011989">
    <property type="entry name" value="ARM-like"/>
</dbReference>
<dbReference type="PROSITE" id="PS50077">
    <property type="entry name" value="HEAT_REPEAT"/>
    <property type="match status" value="1"/>
</dbReference>
<evidence type="ECO:0000256" key="3">
    <source>
        <dbReference type="ARBA" id="ARBA00023034"/>
    </source>
</evidence>
<evidence type="ECO:0000256" key="2">
    <source>
        <dbReference type="ARBA" id="ARBA00022737"/>
    </source>
</evidence>
<dbReference type="eggNOG" id="KOG2063">
    <property type="taxonomic scope" value="Eukaryota"/>
</dbReference>
<organism evidence="11 12">
    <name type="scientific">Brassica oleracea var. oleracea</name>
    <dbReference type="NCBI Taxonomy" id="109376"/>
    <lineage>
        <taxon>Eukaryota</taxon>
        <taxon>Viridiplantae</taxon>
        <taxon>Streptophyta</taxon>
        <taxon>Embryophyta</taxon>
        <taxon>Tracheophyta</taxon>
        <taxon>Spermatophyta</taxon>
        <taxon>Magnoliopsida</taxon>
        <taxon>eudicotyledons</taxon>
        <taxon>Gunneridae</taxon>
        <taxon>Pentapetalae</taxon>
        <taxon>rosids</taxon>
        <taxon>malvids</taxon>
        <taxon>Brassicales</taxon>
        <taxon>Brassicaceae</taxon>
        <taxon>Brassiceae</taxon>
        <taxon>Brassica</taxon>
    </lineage>
</organism>
<evidence type="ECO:0000259" key="10">
    <source>
        <dbReference type="PROSITE" id="PS50219"/>
    </source>
</evidence>
<feature type="compositionally biased region" description="Polar residues" evidence="8">
    <location>
        <begin position="1801"/>
        <end position="1829"/>
    </location>
</feature>
<dbReference type="InterPro" id="IPR011009">
    <property type="entry name" value="Kinase-like_dom_sf"/>
</dbReference>
<dbReference type="InterPro" id="IPR000719">
    <property type="entry name" value="Prot_kinase_dom"/>
</dbReference>
<accession>A0A0D3CCJ2</accession>
<protein>
    <submittedName>
        <fullName evidence="11">Uncharacterized protein</fullName>
    </submittedName>
</protein>
<evidence type="ECO:0000313" key="12">
    <source>
        <dbReference type="Proteomes" id="UP000032141"/>
    </source>
</evidence>
<comment type="similarity">
    <text evidence="5">Belongs to the protein kinase superfamily.</text>
</comment>
<dbReference type="GO" id="GO:0034058">
    <property type="term" value="P:endosomal vesicle fusion"/>
    <property type="evidence" value="ECO:0007669"/>
    <property type="project" value="TreeGrafter"/>
</dbReference>
<dbReference type="CDD" id="cd14011">
    <property type="entry name" value="PK_SCY1_like"/>
    <property type="match status" value="1"/>
</dbReference>
<dbReference type="GO" id="GO:0004672">
    <property type="term" value="F:protein kinase activity"/>
    <property type="evidence" value="ECO:0007669"/>
    <property type="project" value="InterPro"/>
</dbReference>
<dbReference type="Gramene" id="Bo5g038950.1">
    <property type="protein sequence ID" value="Bo5g038950.1"/>
    <property type="gene ID" value="Bo5g038950"/>
</dbReference>
<feature type="region of interest" description="Disordered" evidence="8">
    <location>
        <begin position="1801"/>
        <end position="1903"/>
    </location>
</feature>
<dbReference type="STRING" id="109376.A0A0D3CCJ2"/>
<dbReference type="SUPFAM" id="SSF48371">
    <property type="entry name" value="ARM repeat"/>
    <property type="match status" value="1"/>
</dbReference>
<dbReference type="GO" id="GO:0005524">
    <property type="term" value="F:ATP binding"/>
    <property type="evidence" value="ECO:0007669"/>
    <property type="project" value="InterPro"/>
</dbReference>
<dbReference type="HOGENOM" id="CLU_235776_0_0_1"/>
<dbReference type="GO" id="GO:0032050">
    <property type="term" value="F:clathrin heavy chain binding"/>
    <property type="evidence" value="ECO:0007669"/>
    <property type="project" value="UniProtKB-ARBA"/>
</dbReference>
<dbReference type="Pfam" id="PF00069">
    <property type="entry name" value="Pkinase"/>
    <property type="match status" value="1"/>
</dbReference>
<dbReference type="Gene3D" id="3.30.200.20">
    <property type="entry name" value="Phosphorylase Kinase, domain 1"/>
    <property type="match status" value="1"/>
</dbReference>
<feature type="domain" description="CNH" evidence="10">
    <location>
        <begin position="21"/>
        <end position="343"/>
    </location>
</feature>
<dbReference type="InterPro" id="IPR001180">
    <property type="entry name" value="CNH_dom"/>
</dbReference>
<evidence type="ECO:0000256" key="5">
    <source>
        <dbReference type="ARBA" id="ARBA00038349"/>
    </source>
</evidence>
<dbReference type="eggNOG" id="KOG2137">
    <property type="taxonomic scope" value="Eukaryota"/>
</dbReference>
<keyword evidence="2" id="KW-0677">Repeat</keyword>
<dbReference type="GO" id="GO:0006914">
    <property type="term" value="P:autophagy"/>
    <property type="evidence" value="ECO:0007669"/>
    <property type="project" value="TreeGrafter"/>
</dbReference>
<feature type="compositionally biased region" description="Polar residues" evidence="8">
    <location>
        <begin position="1661"/>
        <end position="1693"/>
    </location>
</feature>
<dbReference type="Proteomes" id="UP000032141">
    <property type="component" value="Chromosome C5"/>
</dbReference>
<feature type="domain" description="Protein kinase" evidence="9">
    <location>
        <begin position="1031"/>
        <end position="1335"/>
    </location>
</feature>
<dbReference type="PROSITE" id="PS50219">
    <property type="entry name" value="CNH"/>
    <property type="match status" value="1"/>
</dbReference>
<feature type="repeat" description="HEAT" evidence="7">
    <location>
        <begin position="1457"/>
        <end position="1494"/>
    </location>
</feature>
<feature type="compositionally biased region" description="Polar residues" evidence="8">
    <location>
        <begin position="1708"/>
        <end position="1718"/>
    </location>
</feature>
<dbReference type="SUPFAM" id="SSF50978">
    <property type="entry name" value="WD40 repeat-like"/>
    <property type="match status" value="1"/>
</dbReference>
<dbReference type="SUPFAM" id="SSF56112">
    <property type="entry name" value="Protein kinase-like (PK-like)"/>
    <property type="match status" value="1"/>
</dbReference>
<dbReference type="PANTHER" id="PTHR12894">
    <property type="entry name" value="CNH DOMAIN CONTAINING"/>
    <property type="match status" value="1"/>
</dbReference>
<dbReference type="GO" id="GO:0000139">
    <property type="term" value="C:Golgi membrane"/>
    <property type="evidence" value="ECO:0007669"/>
    <property type="project" value="UniProtKB-ARBA"/>
</dbReference>
<name>A0A0D3CCJ2_BRAOL</name>
<evidence type="ECO:0000256" key="7">
    <source>
        <dbReference type="PROSITE-ProRule" id="PRU00103"/>
    </source>
</evidence>
<reference evidence="11 12" key="1">
    <citation type="journal article" date="2014" name="Genome Biol.">
        <title>Transcriptome and methylome profiling reveals relics of genome dominance in the mesopolyploid Brassica oleracea.</title>
        <authorList>
            <person name="Parkin I.A."/>
            <person name="Koh C."/>
            <person name="Tang H."/>
            <person name="Robinson S.J."/>
            <person name="Kagale S."/>
            <person name="Clarke W.E."/>
            <person name="Town C.D."/>
            <person name="Nixon J."/>
            <person name="Krishnakumar V."/>
            <person name="Bidwell S.L."/>
            <person name="Denoeud F."/>
            <person name="Belcram H."/>
            <person name="Links M.G."/>
            <person name="Just J."/>
            <person name="Clarke C."/>
            <person name="Bender T."/>
            <person name="Huebert T."/>
            <person name="Mason A.S."/>
            <person name="Pires J.C."/>
            <person name="Barker G."/>
            <person name="Moore J."/>
            <person name="Walley P.G."/>
            <person name="Manoli S."/>
            <person name="Batley J."/>
            <person name="Edwards D."/>
            <person name="Nelson M.N."/>
            <person name="Wang X."/>
            <person name="Paterson A.H."/>
            <person name="King G."/>
            <person name="Bancroft I."/>
            <person name="Chalhoub B."/>
            <person name="Sharpe A.G."/>
        </authorList>
    </citation>
    <scope>NUCLEOTIDE SEQUENCE</scope>
    <source>
        <strain evidence="11 12">cv. TO1000</strain>
    </source>
</reference>
<dbReference type="Pfam" id="PF10366">
    <property type="entry name" value="Vps39_1"/>
    <property type="match status" value="1"/>
</dbReference>
<dbReference type="Pfam" id="PF10367">
    <property type="entry name" value="zf-Vps39_C"/>
    <property type="match status" value="1"/>
</dbReference>
<dbReference type="FunFam" id="1.10.510.10:FF:000859">
    <property type="entry name" value="ARM repeat superfamily protein"/>
    <property type="match status" value="1"/>
</dbReference>
<dbReference type="EnsemblPlants" id="Bo5g038950.1">
    <property type="protein sequence ID" value="Bo5g038950.1"/>
    <property type="gene ID" value="Bo5g038950"/>
</dbReference>
<feature type="region of interest" description="Disordered" evidence="8">
    <location>
        <begin position="1652"/>
        <end position="1782"/>
    </location>
</feature>
<dbReference type="InterPro" id="IPR021133">
    <property type="entry name" value="HEAT_type_2"/>
</dbReference>
<evidence type="ECO:0000259" key="9">
    <source>
        <dbReference type="PROSITE" id="PS50011"/>
    </source>
</evidence>
<evidence type="ECO:0000256" key="4">
    <source>
        <dbReference type="ARBA" id="ARBA00023136"/>
    </source>
</evidence>
<evidence type="ECO:0000256" key="6">
    <source>
        <dbReference type="ARBA" id="ARBA00046293"/>
    </source>
</evidence>
<dbReference type="InterPro" id="IPR016024">
    <property type="entry name" value="ARM-type_fold"/>
</dbReference>
<dbReference type="InterPro" id="IPR036322">
    <property type="entry name" value="WD40_repeat_dom_sf"/>
</dbReference>
<evidence type="ECO:0000313" key="11">
    <source>
        <dbReference type="EnsemblPlants" id="Bo5g038950.1"/>
    </source>
</evidence>
<dbReference type="FunFam" id="1.25.10.10:FF:000414">
    <property type="entry name" value="Kinase family with ARM repeat domain-containing protein"/>
    <property type="match status" value="1"/>
</dbReference>
<dbReference type="GO" id="GO:0031902">
    <property type="term" value="C:late endosome membrane"/>
    <property type="evidence" value="ECO:0007669"/>
    <property type="project" value="UniProtKB-ARBA"/>
</dbReference>
<dbReference type="PROSITE" id="PS50011">
    <property type="entry name" value="PROTEIN_KINASE_DOM"/>
    <property type="match status" value="1"/>
</dbReference>
<evidence type="ECO:0000256" key="8">
    <source>
        <dbReference type="SAM" id="MobiDB-lite"/>
    </source>
</evidence>
<comment type="subcellular location">
    <subcellularLocation>
        <location evidence="1">Golgi apparatus</location>
        <location evidence="1">trans-Golgi network membrane</location>
    </subcellularLocation>
    <subcellularLocation>
        <location evidence="6">Prevacuolar compartment membrane</location>
    </subcellularLocation>
</comment>
<dbReference type="InterPro" id="IPR032914">
    <property type="entry name" value="Vam6/VPS39/TRAP1"/>
</dbReference>